<comment type="caution">
    <text evidence="2">The sequence shown here is derived from an EMBL/GenBank/DDBJ whole genome shotgun (WGS) entry which is preliminary data.</text>
</comment>
<feature type="transmembrane region" description="Helical" evidence="1">
    <location>
        <begin position="97"/>
        <end position="119"/>
    </location>
</feature>
<dbReference type="PANTHER" id="PTHR40106:SF1">
    <property type="entry name" value="INNER MEMBRANE PROTEIN RCLC"/>
    <property type="match status" value="1"/>
</dbReference>
<proteinExistence type="predicted"/>
<feature type="transmembrane region" description="Helical" evidence="1">
    <location>
        <begin position="139"/>
        <end position="158"/>
    </location>
</feature>
<protein>
    <recommendedName>
        <fullName evidence="4">DUF417 domain-containing protein</fullName>
    </recommendedName>
</protein>
<dbReference type="PIRSF" id="PIRSF028065">
    <property type="entry name" value="UCP028065"/>
    <property type="match status" value="1"/>
</dbReference>
<evidence type="ECO:0000313" key="2">
    <source>
        <dbReference type="EMBL" id="ORA35321.1"/>
    </source>
</evidence>
<dbReference type="Proteomes" id="UP000192448">
    <property type="component" value="Unassembled WGS sequence"/>
</dbReference>
<dbReference type="RefSeq" id="WP_083164739.1">
    <property type="nucleotide sequence ID" value="NZ_MVHF01000012.1"/>
</dbReference>
<dbReference type="InterPro" id="IPR016865">
    <property type="entry name" value="RclC"/>
</dbReference>
<dbReference type="PANTHER" id="PTHR40106">
    <property type="entry name" value="INNER MEMBRANE PROTEIN RCLC"/>
    <property type="match status" value="1"/>
</dbReference>
<gene>
    <name evidence="2" type="ORF">BST13_14590</name>
</gene>
<dbReference type="AlphaFoldDB" id="A0A1X0AZ09"/>
<evidence type="ECO:0000256" key="1">
    <source>
        <dbReference type="SAM" id="Phobius"/>
    </source>
</evidence>
<dbReference type="OrthoDB" id="1118972at2"/>
<sequence>MSTYTEAAATKVLQALPRIDTIAAVLSRYGLVIVVGWIGFLKFAHYEAHQIQPLVAHSPFMGWLYNIFPEYTFSVLLGFFEVGAAVLLAIKPIAPRISVIGSLLSVVLFLSTLSFLFTTPGIGEPLGGGFPALSLVGEFLLKDIVLLGVSFWTLADALRSGWAN</sequence>
<name>A0A1X0AZ09_9MYCO</name>
<keyword evidence="3" id="KW-1185">Reference proteome</keyword>
<evidence type="ECO:0008006" key="4">
    <source>
        <dbReference type="Google" id="ProtNLM"/>
    </source>
</evidence>
<dbReference type="EMBL" id="MVHF01000012">
    <property type="protein sequence ID" value="ORA35321.1"/>
    <property type="molecule type" value="Genomic_DNA"/>
</dbReference>
<dbReference type="Pfam" id="PF04224">
    <property type="entry name" value="DUF417"/>
    <property type="match status" value="1"/>
</dbReference>
<organism evidence="2 3">
    <name type="scientific">Mycobacterium aquaticum</name>
    <dbReference type="NCBI Taxonomy" id="1927124"/>
    <lineage>
        <taxon>Bacteria</taxon>
        <taxon>Bacillati</taxon>
        <taxon>Actinomycetota</taxon>
        <taxon>Actinomycetes</taxon>
        <taxon>Mycobacteriales</taxon>
        <taxon>Mycobacteriaceae</taxon>
        <taxon>Mycobacterium</taxon>
    </lineage>
</organism>
<dbReference type="GO" id="GO:1901530">
    <property type="term" value="P:response to hypochlorite"/>
    <property type="evidence" value="ECO:0007669"/>
    <property type="project" value="TreeGrafter"/>
</dbReference>
<keyword evidence="1" id="KW-0812">Transmembrane</keyword>
<evidence type="ECO:0000313" key="3">
    <source>
        <dbReference type="Proteomes" id="UP000192448"/>
    </source>
</evidence>
<dbReference type="InterPro" id="IPR007339">
    <property type="entry name" value="RclC-like"/>
</dbReference>
<keyword evidence="1" id="KW-0472">Membrane</keyword>
<keyword evidence="1" id="KW-1133">Transmembrane helix</keyword>
<feature type="transmembrane region" description="Helical" evidence="1">
    <location>
        <begin position="71"/>
        <end position="90"/>
    </location>
</feature>
<reference evidence="2 3" key="1">
    <citation type="submission" date="2017-02" db="EMBL/GenBank/DDBJ databases">
        <title>The new phylogeny of genus Mycobacterium.</title>
        <authorList>
            <person name="Tortoli E."/>
            <person name="Trovato A."/>
            <person name="Cirillo D.M."/>
        </authorList>
    </citation>
    <scope>NUCLEOTIDE SEQUENCE [LARGE SCALE GENOMIC DNA]</scope>
    <source>
        <strain evidence="2 3">RW6</strain>
    </source>
</reference>
<feature type="transmembrane region" description="Helical" evidence="1">
    <location>
        <begin position="21"/>
        <end position="40"/>
    </location>
</feature>
<dbReference type="STRING" id="1927124.BST13_14590"/>
<accession>A0A1X0AZ09</accession>
<dbReference type="GO" id="GO:0005886">
    <property type="term" value="C:plasma membrane"/>
    <property type="evidence" value="ECO:0007669"/>
    <property type="project" value="TreeGrafter"/>
</dbReference>